<feature type="compositionally biased region" description="Basic and acidic residues" evidence="1">
    <location>
        <begin position="7"/>
        <end position="33"/>
    </location>
</feature>
<evidence type="ECO:0000313" key="3">
    <source>
        <dbReference type="Proteomes" id="UP000275652"/>
    </source>
</evidence>
<sequence length="308" mass="34771">MEFPGTRNEHALDVELPGSDHKDSIRARSRSDRSTSPAARAPCVDRFEEHVEGPGPVRLRGGCSGHHNEGDNRWRLMRPGEDVDVGQNDVHLHNAPALPKNPTFKGSTKEERRVIMTAYNLYITQTNALTANGVRLFIIPVRACIEPATKQRIAEWDMGKDPDDVSEGEWIACFKQGFDVDPRALDTLKKRIKSAVVFDMSVPDADSRIGRMLDGLAAAIRRDRQEWVIREESQAIVKIITDAIKPASLHRAVTEQMALTRNKPLKKDAYRFVRWLREYAIGHERFVGYEEELKPPARPDLPKPPGSK</sequence>
<dbReference type="Proteomes" id="UP000275652">
    <property type="component" value="Unassembled WGS sequence"/>
</dbReference>
<accession>A0A9X8HG90</accession>
<comment type="caution">
    <text evidence="2">The sequence shown here is derived from an EMBL/GenBank/DDBJ whole genome shotgun (WGS) entry which is preliminary data.</text>
</comment>
<protein>
    <submittedName>
        <fullName evidence="2">Uncharacterized protein</fullName>
    </submittedName>
</protein>
<feature type="region of interest" description="Disordered" evidence="1">
    <location>
        <begin position="1"/>
        <end position="41"/>
    </location>
</feature>
<feature type="non-terminal residue" evidence="2">
    <location>
        <position position="308"/>
    </location>
</feature>
<dbReference type="AlphaFoldDB" id="A0A9X8HG90"/>
<evidence type="ECO:0000256" key="1">
    <source>
        <dbReference type="SAM" id="MobiDB-lite"/>
    </source>
</evidence>
<evidence type="ECO:0000313" key="2">
    <source>
        <dbReference type="EMBL" id="RLO12942.1"/>
    </source>
</evidence>
<organism evidence="2 3">
    <name type="scientific">Aphanomyces astaci</name>
    <name type="common">Crayfish plague agent</name>
    <dbReference type="NCBI Taxonomy" id="112090"/>
    <lineage>
        <taxon>Eukaryota</taxon>
        <taxon>Sar</taxon>
        <taxon>Stramenopiles</taxon>
        <taxon>Oomycota</taxon>
        <taxon>Saprolegniomycetes</taxon>
        <taxon>Saprolegniales</taxon>
        <taxon>Verrucalvaceae</taxon>
        <taxon>Aphanomyces</taxon>
    </lineage>
</organism>
<gene>
    <name evidence="2" type="ORF">DYB28_014177</name>
</gene>
<dbReference type="EMBL" id="QUTI01010576">
    <property type="protein sequence ID" value="RLO12942.1"/>
    <property type="molecule type" value="Genomic_DNA"/>
</dbReference>
<reference evidence="2 3" key="1">
    <citation type="journal article" date="2018" name="J. Invertebr. Pathol.">
        <title>New genotyping method for the causative agent of crayfish plague (Aphanomyces astaci) based on whole genome data.</title>
        <authorList>
            <person name="Minardi D."/>
            <person name="Studholme D.J."/>
            <person name="van der Giezen M."/>
            <person name="Pretto T."/>
            <person name="Oidtmann B."/>
        </authorList>
    </citation>
    <scope>NUCLEOTIDE SEQUENCE [LARGE SCALE GENOMIC DNA]</scope>
    <source>
        <strain evidence="2 3">KB13</strain>
    </source>
</reference>
<name>A0A9X8HG90_APHAT</name>
<proteinExistence type="predicted"/>